<dbReference type="RefSeq" id="WP_136776795.1">
    <property type="nucleotide sequence ID" value="NZ_SUPK01000002.1"/>
</dbReference>
<dbReference type="EMBL" id="SUPK01000002">
    <property type="protein sequence ID" value="TJY43432.1"/>
    <property type="molecule type" value="Genomic_DNA"/>
</dbReference>
<keyword evidence="1" id="KW-0812">Transmembrane</keyword>
<dbReference type="Proteomes" id="UP000309673">
    <property type="component" value="Unassembled WGS sequence"/>
</dbReference>
<keyword evidence="1" id="KW-0472">Membrane</keyword>
<keyword evidence="1" id="KW-1133">Transmembrane helix</keyword>
<dbReference type="OrthoDB" id="2943863at2"/>
<accession>A0A4U0FIZ7</accession>
<gene>
    <name evidence="2" type="ORF">E5161_05985</name>
</gene>
<evidence type="ECO:0000256" key="1">
    <source>
        <dbReference type="SAM" id="Phobius"/>
    </source>
</evidence>
<proteinExistence type="predicted"/>
<comment type="caution">
    <text evidence="2">The sequence shown here is derived from an EMBL/GenBank/DDBJ whole genome shotgun (WGS) entry which is preliminary data.</text>
</comment>
<keyword evidence="3" id="KW-1185">Reference proteome</keyword>
<organism evidence="2 3">
    <name type="scientific">Cohnella pontilimi</name>
    <dbReference type="NCBI Taxonomy" id="2564100"/>
    <lineage>
        <taxon>Bacteria</taxon>
        <taxon>Bacillati</taxon>
        <taxon>Bacillota</taxon>
        <taxon>Bacilli</taxon>
        <taxon>Bacillales</taxon>
        <taxon>Paenibacillaceae</taxon>
        <taxon>Cohnella</taxon>
    </lineage>
</organism>
<name>A0A4U0FIZ7_9BACL</name>
<protein>
    <submittedName>
        <fullName evidence="2">Uncharacterized protein</fullName>
    </submittedName>
</protein>
<reference evidence="2 3" key="1">
    <citation type="submission" date="2019-04" db="EMBL/GenBank/DDBJ databases">
        <title>Cohnella sp. nov., isolated from soil.</title>
        <authorList>
            <person name="Kim W."/>
        </authorList>
    </citation>
    <scope>NUCLEOTIDE SEQUENCE [LARGE SCALE GENOMIC DNA]</scope>
    <source>
        <strain evidence="2 3">CAU 1483</strain>
    </source>
</reference>
<evidence type="ECO:0000313" key="2">
    <source>
        <dbReference type="EMBL" id="TJY43432.1"/>
    </source>
</evidence>
<dbReference type="AlphaFoldDB" id="A0A4U0FIZ7"/>
<sequence length="100" mass="11627">MDIKEKKKLCKEHMYRYVAVHLADGSSYDGIVEFVDDHWLRLAVPGAVQPASRAYFPVPYTDYFGPWGYYGGFYPYPRRFAALLIPLAALQTLLLLPYFW</sequence>
<feature type="transmembrane region" description="Helical" evidence="1">
    <location>
        <begin position="80"/>
        <end position="99"/>
    </location>
</feature>
<evidence type="ECO:0000313" key="3">
    <source>
        <dbReference type="Proteomes" id="UP000309673"/>
    </source>
</evidence>